<proteinExistence type="predicted"/>
<keyword evidence="4" id="KW-1133">Transmembrane helix</keyword>
<dbReference type="GO" id="GO:0016020">
    <property type="term" value="C:membrane"/>
    <property type="evidence" value="ECO:0007669"/>
    <property type="project" value="TreeGrafter"/>
</dbReference>
<gene>
    <name evidence="5" type="ORF">FQN60_010899</name>
</gene>
<feature type="compositionally biased region" description="Basic and acidic residues" evidence="3">
    <location>
        <begin position="669"/>
        <end position="680"/>
    </location>
</feature>
<reference evidence="5 6" key="1">
    <citation type="submission" date="2019-08" db="EMBL/GenBank/DDBJ databases">
        <title>A chromosome-level genome assembly, high-density linkage maps, and genome scans reveal the genomic architecture of hybrid incompatibilities underlying speciation via character displacement in darters (Percidae: Etheostominae).</title>
        <authorList>
            <person name="Moran R.L."/>
            <person name="Catchen J.M."/>
            <person name="Fuller R.C."/>
        </authorList>
    </citation>
    <scope>NUCLEOTIDE SEQUENCE [LARGE SCALE GENOMIC DNA]</scope>
    <source>
        <strain evidence="5">EspeVRDwgs_2016</strain>
        <tissue evidence="5">Muscle</tissue>
    </source>
</reference>
<dbReference type="Proteomes" id="UP000327493">
    <property type="component" value="Chromosome 1"/>
</dbReference>
<comment type="caution">
    <text evidence="5">The sequence shown here is derived from an EMBL/GenBank/DDBJ whole genome shotgun (WGS) entry which is preliminary data.</text>
</comment>
<protein>
    <recommendedName>
        <fullName evidence="7">Cell cycle progression protein 1</fullName>
    </recommendedName>
</protein>
<sequence>MIFNILYLVQAEDTAGKQHVTILSSSDHSDIVTLGDLKEDEQADAIEEVATNKEFYLGTSCSSQYAFTATEAVFPVQQPTLTNSSSSEDEGSRSASTVVRRRRLRKNTTSIVTEPEEGEELLEYGRSEEEGEEEEVKKQTLQQEEEAEIRSLDERMQGRARRILNSCIFIALVVAISMGFGHFYGEKFLAELEDFTDLLVQRGDDDLDDLDEQTVILLLTEVIEKIKTENQEVNTKQAQIQKAEERNNIVSQQQSLTAENQQLKTSLEREEKSLSTLQEELRNLRSKIRDLEAMGAGADSLLFENQRLKDQLEEEKQLIQSFHVQRGDMMAEAQTLRKKLEKERAIIGELRRELNVLRSHIPRAGKEAGSEPEELQSRLMELEERLSFEQQRSDLWERLYVETKEDRVKGDKESKVKRTKEGMAGKVRETFDAVKNSTKEFVHHHKEQIKKAKEAVKENLRKFSDSVKLTFRHFKNSASTVLNKARGFYDERRDEKNTEESWQHRSHKPPHRHQHKYDSSQNNHNTRKSGDKVHQDRAQNAHKANLNGCYGVFDCAYQESMSLFNKAMDPIRADEFYQLLQSYLQQEVDHFHHWKELEMFVNNFFHNGVFIHEQMLFTDFVSGVENYLTGMHEYHGLDDDVFRDLDDFVYRHFFGEAYRKSYGPNGPFERPDTDWKEPKAKHQQRKQQRARSRPHGERKWSRSGRNADRHMAD</sequence>
<feature type="region of interest" description="Disordered" evidence="3">
    <location>
        <begin position="492"/>
        <end position="537"/>
    </location>
</feature>
<organism evidence="5 6">
    <name type="scientific">Etheostoma spectabile</name>
    <name type="common">orangethroat darter</name>
    <dbReference type="NCBI Taxonomy" id="54343"/>
    <lineage>
        <taxon>Eukaryota</taxon>
        <taxon>Metazoa</taxon>
        <taxon>Chordata</taxon>
        <taxon>Craniata</taxon>
        <taxon>Vertebrata</taxon>
        <taxon>Euteleostomi</taxon>
        <taxon>Actinopterygii</taxon>
        <taxon>Neopterygii</taxon>
        <taxon>Teleostei</taxon>
        <taxon>Neoteleostei</taxon>
        <taxon>Acanthomorphata</taxon>
        <taxon>Eupercaria</taxon>
        <taxon>Perciformes</taxon>
        <taxon>Percoidei</taxon>
        <taxon>Percidae</taxon>
        <taxon>Etheostomatinae</taxon>
        <taxon>Etheostoma</taxon>
    </lineage>
</organism>
<evidence type="ECO:0000256" key="3">
    <source>
        <dbReference type="SAM" id="MobiDB-lite"/>
    </source>
</evidence>
<evidence type="ECO:0000313" key="6">
    <source>
        <dbReference type="Proteomes" id="UP000327493"/>
    </source>
</evidence>
<evidence type="ECO:0000256" key="2">
    <source>
        <dbReference type="SAM" id="Coils"/>
    </source>
</evidence>
<keyword evidence="6" id="KW-1185">Reference proteome</keyword>
<feature type="region of interest" description="Disordered" evidence="3">
    <location>
        <begin position="664"/>
        <end position="713"/>
    </location>
</feature>
<feature type="coiled-coil region" evidence="2">
    <location>
        <begin position="219"/>
        <end position="353"/>
    </location>
</feature>
<evidence type="ECO:0000313" key="5">
    <source>
        <dbReference type="EMBL" id="KAA8595608.1"/>
    </source>
</evidence>
<feature type="region of interest" description="Disordered" evidence="3">
    <location>
        <begin position="106"/>
        <end position="142"/>
    </location>
</feature>
<evidence type="ECO:0008006" key="7">
    <source>
        <dbReference type="Google" id="ProtNLM"/>
    </source>
</evidence>
<feature type="compositionally biased region" description="Basic and acidic residues" evidence="3">
    <location>
        <begin position="694"/>
        <end position="713"/>
    </location>
</feature>
<accession>A0A5J5DR36</accession>
<name>A0A5J5DR36_9PERO</name>
<dbReference type="PANTHER" id="PTHR28638:SF2">
    <property type="entry name" value="CELL CYCLE PROGRESSION PROTEIN 1"/>
    <property type="match status" value="1"/>
</dbReference>
<keyword evidence="1 2" id="KW-0175">Coiled coil</keyword>
<evidence type="ECO:0000256" key="1">
    <source>
        <dbReference type="ARBA" id="ARBA00023054"/>
    </source>
</evidence>
<feature type="transmembrane region" description="Helical" evidence="4">
    <location>
        <begin position="163"/>
        <end position="184"/>
    </location>
</feature>
<keyword evidence="4" id="KW-0472">Membrane</keyword>
<feature type="compositionally biased region" description="Basic and acidic residues" evidence="3">
    <location>
        <begin position="528"/>
        <end position="537"/>
    </location>
</feature>
<feature type="region of interest" description="Disordered" evidence="3">
    <location>
        <begin position="80"/>
        <end position="99"/>
    </location>
</feature>
<dbReference type="InterPro" id="IPR051990">
    <property type="entry name" value="CCPG1/PBIP1"/>
</dbReference>
<feature type="compositionally biased region" description="Basic and acidic residues" evidence="3">
    <location>
        <begin position="492"/>
        <end position="503"/>
    </location>
</feature>
<feature type="compositionally biased region" description="Basic residues" evidence="3">
    <location>
        <begin position="681"/>
        <end position="693"/>
    </location>
</feature>
<dbReference type="EMBL" id="VOFY01000001">
    <property type="protein sequence ID" value="KAA8595608.1"/>
    <property type="molecule type" value="Genomic_DNA"/>
</dbReference>
<keyword evidence="4" id="KW-0812">Transmembrane</keyword>
<evidence type="ECO:0000256" key="4">
    <source>
        <dbReference type="SAM" id="Phobius"/>
    </source>
</evidence>
<dbReference type="PANTHER" id="PTHR28638">
    <property type="entry name" value="CELL CYCLE PROGRESSION PROTEIN 1"/>
    <property type="match status" value="1"/>
</dbReference>
<feature type="non-terminal residue" evidence="5">
    <location>
        <position position="713"/>
    </location>
</feature>
<feature type="compositionally biased region" description="Basic residues" evidence="3">
    <location>
        <begin position="504"/>
        <end position="515"/>
    </location>
</feature>
<dbReference type="AlphaFoldDB" id="A0A5J5DR36"/>